<evidence type="ECO:0000256" key="1">
    <source>
        <dbReference type="SAM" id="SignalP"/>
    </source>
</evidence>
<reference evidence="2 3" key="1">
    <citation type="journal article" date="2013" name="Proc. Natl. Acad. Sci. U.S.A.">
        <title>Fine-scale variation in meiotic recombination in Mimulus inferred from population shotgun sequencing.</title>
        <authorList>
            <person name="Hellsten U."/>
            <person name="Wright K.M."/>
            <person name="Jenkins J."/>
            <person name="Shu S."/>
            <person name="Yuan Y."/>
            <person name="Wessler S.R."/>
            <person name="Schmutz J."/>
            <person name="Willis J.H."/>
            <person name="Rokhsar D.S."/>
        </authorList>
    </citation>
    <scope>NUCLEOTIDE SEQUENCE [LARGE SCALE GENOMIC DNA]</scope>
    <source>
        <strain evidence="3">cv. DUN x IM62</strain>
    </source>
</reference>
<protein>
    <recommendedName>
        <fullName evidence="4">Secreted protein</fullName>
    </recommendedName>
</protein>
<dbReference type="EMBL" id="KI631555">
    <property type="protein sequence ID" value="EYU26876.1"/>
    <property type="molecule type" value="Genomic_DNA"/>
</dbReference>
<feature type="signal peptide" evidence="1">
    <location>
        <begin position="1"/>
        <end position="25"/>
    </location>
</feature>
<accession>A0A022QFY6</accession>
<dbReference type="AlphaFoldDB" id="A0A022QFY6"/>
<gene>
    <name evidence="2" type="ORF">MIMGU_mgv1a017364mg</name>
</gene>
<organism evidence="2 3">
    <name type="scientific">Erythranthe guttata</name>
    <name type="common">Yellow monkey flower</name>
    <name type="synonym">Mimulus guttatus</name>
    <dbReference type="NCBI Taxonomy" id="4155"/>
    <lineage>
        <taxon>Eukaryota</taxon>
        <taxon>Viridiplantae</taxon>
        <taxon>Streptophyta</taxon>
        <taxon>Embryophyta</taxon>
        <taxon>Tracheophyta</taxon>
        <taxon>Spermatophyta</taxon>
        <taxon>Magnoliopsida</taxon>
        <taxon>eudicotyledons</taxon>
        <taxon>Gunneridae</taxon>
        <taxon>Pentapetalae</taxon>
        <taxon>asterids</taxon>
        <taxon>lamiids</taxon>
        <taxon>Lamiales</taxon>
        <taxon>Phrymaceae</taxon>
        <taxon>Erythranthe</taxon>
    </lineage>
</organism>
<feature type="chain" id="PRO_5001506846" description="Secreted protein" evidence="1">
    <location>
        <begin position="26"/>
        <end position="79"/>
    </location>
</feature>
<keyword evidence="3" id="KW-1185">Reference proteome</keyword>
<evidence type="ECO:0000313" key="3">
    <source>
        <dbReference type="Proteomes" id="UP000030748"/>
    </source>
</evidence>
<keyword evidence="1" id="KW-0732">Signal</keyword>
<name>A0A022QFY6_ERYGU</name>
<evidence type="ECO:0008006" key="4">
    <source>
        <dbReference type="Google" id="ProtNLM"/>
    </source>
</evidence>
<proteinExistence type="predicted"/>
<evidence type="ECO:0000313" key="2">
    <source>
        <dbReference type="EMBL" id="EYU26876.1"/>
    </source>
</evidence>
<sequence>MRYPLTFFAFDTILFSLIIKNNCLALGLDRPAVDRAWLIGFMCLKTVPLPRGQHELRHWANRPLVSKSHCHCAWLVRQI</sequence>
<dbReference type="Proteomes" id="UP000030748">
    <property type="component" value="Unassembled WGS sequence"/>
</dbReference>